<name>A0A6J5LCI0_9CAUD</name>
<proteinExistence type="predicted"/>
<sequence length="171" mass="19001">MFAIIKDNTIEQLIPSGQQFTIGDIQYPSNWYQLATQEERASLGAVDVVYGNRPDDRYYWVTESAPVIANGVVEINYTSTAKDLDGLKKDAISQVNQTAFSLLSPSDYMSIKALETNTTMPDTWKTWRESIRTSALNAKTAINASTDVDSLITASTITWPHDPDFVEPAQT</sequence>
<reference evidence="1" key="1">
    <citation type="submission" date="2020-04" db="EMBL/GenBank/DDBJ databases">
        <authorList>
            <person name="Chiriac C."/>
            <person name="Salcher M."/>
            <person name="Ghai R."/>
            <person name="Kavagutti S V."/>
        </authorList>
    </citation>
    <scope>NUCLEOTIDE SEQUENCE</scope>
</reference>
<evidence type="ECO:0000313" key="1">
    <source>
        <dbReference type="EMBL" id="CAB4132298.1"/>
    </source>
</evidence>
<gene>
    <name evidence="1" type="ORF">UFOVP261_2</name>
</gene>
<organism evidence="1">
    <name type="scientific">uncultured Caudovirales phage</name>
    <dbReference type="NCBI Taxonomy" id="2100421"/>
    <lineage>
        <taxon>Viruses</taxon>
        <taxon>Duplodnaviria</taxon>
        <taxon>Heunggongvirae</taxon>
        <taxon>Uroviricota</taxon>
        <taxon>Caudoviricetes</taxon>
        <taxon>Peduoviridae</taxon>
        <taxon>Maltschvirus</taxon>
        <taxon>Maltschvirus maltsch</taxon>
    </lineage>
</organism>
<dbReference type="EMBL" id="LR796262">
    <property type="protein sequence ID" value="CAB4132298.1"/>
    <property type="molecule type" value="Genomic_DNA"/>
</dbReference>
<protein>
    <submittedName>
        <fullName evidence="1">Uncharacterized protein</fullName>
    </submittedName>
</protein>
<accession>A0A6J5LCI0</accession>